<dbReference type="PANTHER" id="PTHR10795">
    <property type="entry name" value="PROPROTEIN CONVERTASE SUBTILISIN/KEXIN"/>
    <property type="match status" value="1"/>
</dbReference>
<dbReference type="Pfam" id="PF17766">
    <property type="entry name" value="fn3_6"/>
    <property type="match status" value="1"/>
</dbReference>
<reference evidence="11 12" key="1">
    <citation type="journal article" date="2011" name="Science">
        <title>The Selaginella genome identifies genetic changes associated with the evolution of vascular plants.</title>
        <authorList>
            <person name="Banks J.A."/>
            <person name="Nishiyama T."/>
            <person name="Hasebe M."/>
            <person name="Bowman J.L."/>
            <person name="Gribskov M."/>
            <person name="dePamphilis C."/>
            <person name="Albert V.A."/>
            <person name="Aono N."/>
            <person name="Aoyama T."/>
            <person name="Ambrose B.A."/>
            <person name="Ashton N.W."/>
            <person name="Axtell M.J."/>
            <person name="Barker E."/>
            <person name="Barker M.S."/>
            <person name="Bennetzen J.L."/>
            <person name="Bonawitz N.D."/>
            <person name="Chapple C."/>
            <person name="Cheng C."/>
            <person name="Correa L.G."/>
            <person name="Dacre M."/>
            <person name="DeBarry J."/>
            <person name="Dreyer I."/>
            <person name="Elias M."/>
            <person name="Engstrom E.M."/>
            <person name="Estelle M."/>
            <person name="Feng L."/>
            <person name="Finet C."/>
            <person name="Floyd S.K."/>
            <person name="Frommer W.B."/>
            <person name="Fujita T."/>
            <person name="Gramzow L."/>
            <person name="Gutensohn M."/>
            <person name="Harholt J."/>
            <person name="Hattori M."/>
            <person name="Heyl A."/>
            <person name="Hirai T."/>
            <person name="Hiwatashi Y."/>
            <person name="Ishikawa M."/>
            <person name="Iwata M."/>
            <person name="Karol K.G."/>
            <person name="Koehler B."/>
            <person name="Kolukisaoglu U."/>
            <person name="Kubo M."/>
            <person name="Kurata T."/>
            <person name="Lalonde S."/>
            <person name="Li K."/>
            <person name="Li Y."/>
            <person name="Litt A."/>
            <person name="Lyons E."/>
            <person name="Manning G."/>
            <person name="Maruyama T."/>
            <person name="Michael T.P."/>
            <person name="Mikami K."/>
            <person name="Miyazaki S."/>
            <person name="Morinaga S."/>
            <person name="Murata T."/>
            <person name="Mueller-Roeber B."/>
            <person name="Nelson D.R."/>
            <person name="Obara M."/>
            <person name="Oguri Y."/>
            <person name="Olmstead R.G."/>
            <person name="Onodera N."/>
            <person name="Petersen B.L."/>
            <person name="Pils B."/>
            <person name="Prigge M."/>
            <person name="Rensing S.A."/>
            <person name="Riano-Pachon D.M."/>
            <person name="Roberts A.W."/>
            <person name="Sato Y."/>
            <person name="Scheller H.V."/>
            <person name="Schulz B."/>
            <person name="Schulz C."/>
            <person name="Shakirov E.V."/>
            <person name="Shibagaki N."/>
            <person name="Shinohara N."/>
            <person name="Shippen D.E."/>
            <person name="Soerensen I."/>
            <person name="Sotooka R."/>
            <person name="Sugimoto N."/>
            <person name="Sugita M."/>
            <person name="Sumikawa N."/>
            <person name="Tanurdzic M."/>
            <person name="Theissen G."/>
            <person name="Ulvskov P."/>
            <person name="Wakazuki S."/>
            <person name="Weng J.K."/>
            <person name="Willats W.W."/>
            <person name="Wipf D."/>
            <person name="Wolf P.G."/>
            <person name="Yang L."/>
            <person name="Zimmer A.D."/>
            <person name="Zhu Q."/>
            <person name="Mitros T."/>
            <person name="Hellsten U."/>
            <person name="Loque D."/>
            <person name="Otillar R."/>
            <person name="Salamov A."/>
            <person name="Schmutz J."/>
            <person name="Shapiro H."/>
            <person name="Lindquist E."/>
            <person name="Lucas S."/>
            <person name="Rokhsar D."/>
            <person name="Grigoriev I.V."/>
        </authorList>
    </citation>
    <scope>NUCLEOTIDE SEQUENCE [LARGE SCALE GENOMIC DNA]</scope>
</reference>
<keyword evidence="4 7" id="KW-0378">Hydrolase</keyword>
<evidence type="ECO:0000256" key="1">
    <source>
        <dbReference type="ARBA" id="ARBA00011073"/>
    </source>
</evidence>
<keyword evidence="3" id="KW-0732">Signal</keyword>
<dbReference type="GO" id="GO:0006508">
    <property type="term" value="P:proteolysis"/>
    <property type="evidence" value="ECO:0007669"/>
    <property type="project" value="UniProtKB-KW"/>
</dbReference>
<evidence type="ECO:0000313" key="11">
    <source>
        <dbReference type="EMBL" id="EFJ07111.1"/>
    </source>
</evidence>
<evidence type="ECO:0000256" key="7">
    <source>
        <dbReference type="PROSITE-ProRule" id="PRU01240"/>
    </source>
</evidence>
<dbReference type="Gene3D" id="3.50.30.30">
    <property type="match status" value="1"/>
</dbReference>
<sequence>MGHRIHDDPQVTCDHNHQVLSSVFQNGYDQAKESMVYSYKHGFRGFSARLSQEQAFDLSKKDGVVAVFPSMPRQLHTTHSWEFLGLQQSQGLKHEARSLPHSSKQQSNVIVGVLDTGIWPESSSFSDSLMPPVPSRWKGECEAGELFNASHCNRKLVGARYYLRGLASEMGGPLASAKDGGLDYISPRDASGHGTHTASTVTGRYVTDASFFGLGKGSAVGGAPRARLAVYKVCWSSGCFDADILAAFDDAIKDGVDVMTLSLGPDPPQTDFFKDAISIGSFHALQKGIVVTCSAGNNGDTNTGSATNIAPWIITVAASSMDREFVSEVVLGNKIVFKGASLATSRMGGSFAPLILASSANRKNSTKAQARDCSSGSLDPSKVKNSIVVCMHPQDSLDTKVGKSELVLSAGSKGMILIDQADSGLAVPFALPATLLGPKDGAAILSYINSTKTPVARINPTATVLGSRPAPQIASFSSRGPNSVTPDVLKPDIAAPGLNILAAWSPGSKRMPGKFNIISGTSMACPHVAGVVALLKAAHPSWSPAALKSAIMTTALTEDNTRSPILTLPHGKVANAFDYGSGHVNPRRAANPGLVYDAGPGEFMAYLCSSGYDTKLLQKVTGDKSICPSSQSARRPISNLNYPAIVVSRLGGGVAATAASVTYVGASPARKNSDYSASTAVTTPTVFKASVVAPPGIRVRVVPDELRFSSYMERRAFNVELTSVDHTNGRFVFGWLTWSNGRQRVRSPLAVKT</sequence>
<dbReference type="Proteomes" id="UP000001514">
    <property type="component" value="Unassembled WGS sequence"/>
</dbReference>
<dbReference type="InterPro" id="IPR037045">
    <property type="entry name" value="S8pro/Inhibitor_I9_sf"/>
</dbReference>
<comment type="similarity">
    <text evidence="1 7">Belongs to the peptidase S8 family.</text>
</comment>
<keyword evidence="2 7" id="KW-0645">Protease</keyword>
<dbReference type="InterPro" id="IPR034197">
    <property type="entry name" value="Peptidases_S8_3"/>
</dbReference>
<feature type="domain" description="Peptidase S8/S53" evidence="8">
    <location>
        <begin position="107"/>
        <end position="559"/>
    </location>
</feature>
<dbReference type="InterPro" id="IPR023828">
    <property type="entry name" value="Peptidase_S8_Ser-AS"/>
</dbReference>
<evidence type="ECO:0000256" key="2">
    <source>
        <dbReference type="ARBA" id="ARBA00022670"/>
    </source>
</evidence>
<dbReference type="InterPro" id="IPR015500">
    <property type="entry name" value="Peptidase_S8_subtilisin-rel"/>
</dbReference>
<dbReference type="PROSITE" id="PS00138">
    <property type="entry name" value="SUBTILASE_SER"/>
    <property type="match status" value="1"/>
</dbReference>
<keyword evidence="5 7" id="KW-0720">Serine protease</keyword>
<evidence type="ECO:0000256" key="5">
    <source>
        <dbReference type="ARBA" id="ARBA00022825"/>
    </source>
</evidence>
<dbReference type="HOGENOM" id="CLU_000625_4_3_1"/>
<proteinExistence type="inferred from homology"/>
<feature type="active site" description="Charge relay system" evidence="6 7">
    <location>
        <position position="522"/>
    </location>
</feature>
<dbReference type="GO" id="GO:0005576">
    <property type="term" value="C:extracellular region"/>
    <property type="evidence" value="ECO:0000318"/>
    <property type="project" value="GO_Central"/>
</dbReference>
<dbReference type="InterPro" id="IPR036852">
    <property type="entry name" value="Peptidase_S8/S53_dom_sf"/>
</dbReference>
<dbReference type="FunFam" id="3.40.50.200:FF:000006">
    <property type="entry name" value="Subtilisin-like protease SBT1.5"/>
    <property type="match status" value="1"/>
</dbReference>
<dbReference type="Gramene" id="EFJ07111">
    <property type="protein sequence ID" value="EFJ07111"/>
    <property type="gene ID" value="SELMODRAFT_236400"/>
</dbReference>
<keyword evidence="12" id="KW-1185">Reference proteome</keyword>
<gene>
    <name evidence="11" type="primary">AIR3L3-1</name>
    <name evidence="11" type="ORF">SELMODRAFT_236400</name>
</gene>
<name>D8T8B7_SELML</name>
<feature type="active site" description="Charge relay system" evidence="6 7">
    <location>
        <position position="193"/>
    </location>
</feature>
<dbReference type="FunFam" id="3.50.30.30:FF:000005">
    <property type="entry name" value="subtilisin-like protease SBT1.5"/>
    <property type="match status" value="1"/>
</dbReference>
<dbReference type="eggNOG" id="ENOG502QSZZ">
    <property type="taxonomic scope" value="Eukaryota"/>
</dbReference>
<dbReference type="InterPro" id="IPR045051">
    <property type="entry name" value="SBT"/>
</dbReference>
<dbReference type="Pfam" id="PF05922">
    <property type="entry name" value="Inhibitor_I9"/>
    <property type="match status" value="1"/>
</dbReference>
<evidence type="ECO:0000313" key="12">
    <source>
        <dbReference type="Proteomes" id="UP000001514"/>
    </source>
</evidence>
<protein>
    <submittedName>
        <fullName evidence="11">Uncharacterized protein AIR3L3-1</fullName>
    </submittedName>
</protein>
<dbReference type="CDD" id="cd04852">
    <property type="entry name" value="Peptidases_S8_3"/>
    <property type="match status" value="1"/>
</dbReference>
<dbReference type="InParanoid" id="D8T8B7"/>
<evidence type="ECO:0000256" key="3">
    <source>
        <dbReference type="ARBA" id="ARBA00022729"/>
    </source>
</evidence>
<organism evidence="12">
    <name type="scientific">Selaginella moellendorffii</name>
    <name type="common">Spikemoss</name>
    <dbReference type="NCBI Taxonomy" id="88036"/>
    <lineage>
        <taxon>Eukaryota</taxon>
        <taxon>Viridiplantae</taxon>
        <taxon>Streptophyta</taxon>
        <taxon>Embryophyta</taxon>
        <taxon>Tracheophyta</taxon>
        <taxon>Lycopodiopsida</taxon>
        <taxon>Selaginellales</taxon>
        <taxon>Selaginellaceae</taxon>
        <taxon>Selaginella</taxon>
    </lineage>
</organism>
<dbReference type="InterPro" id="IPR000209">
    <property type="entry name" value="Peptidase_S8/S53_dom"/>
</dbReference>
<dbReference type="InterPro" id="IPR010259">
    <property type="entry name" value="S8pro/Inhibitor_I9"/>
</dbReference>
<dbReference type="GO" id="GO:0004252">
    <property type="term" value="F:serine-type endopeptidase activity"/>
    <property type="evidence" value="ECO:0000318"/>
    <property type="project" value="GO_Central"/>
</dbReference>
<feature type="active site" description="Charge relay system" evidence="6 7">
    <location>
        <position position="115"/>
    </location>
</feature>
<accession>D8T8B7</accession>
<dbReference type="Pfam" id="PF00082">
    <property type="entry name" value="Peptidase_S8"/>
    <property type="match status" value="1"/>
</dbReference>
<feature type="domain" description="Inhibitor I9" evidence="9">
    <location>
        <begin position="15"/>
        <end position="76"/>
    </location>
</feature>
<dbReference type="Gene3D" id="2.60.40.2310">
    <property type="match status" value="1"/>
</dbReference>
<dbReference type="EMBL" id="GL377689">
    <property type="protein sequence ID" value="EFJ07111.1"/>
    <property type="molecule type" value="Genomic_DNA"/>
</dbReference>
<evidence type="ECO:0000259" key="10">
    <source>
        <dbReference type="Pfam" id="PF17766"/>
    </source>
</evidence>
<dbReference type="Gene3D" id="3.40.50.200">
    <property type="entry name" value="Peptidase S8/S53 domain"/>
    <property type="match status" value="1"/>
</dbReference>
<dbReference type="OMA" id="MEYRSAR"/>
<dbReference type="PRINTS" id="PR00723">
    <property type="entry name" value="SUBTILISIN"/>
</dbReference>
<dbReference type="SUPFAM" id="SSF52743">
    <property type="entry name" value="Subtilisin-like"/>
    <property type="match status" value="1"/>
</dbReference>
<dbReference type="AlphaFoldDB" id="D8T8B7"/>
<dbReference type="CDD" id="cd02120">
    <property type="entry name" value="PA_subtilisin_like"/>
    <property type="match status" value="1"/>
</dbReference>
<dbReference type="KEGG" id="smo:SELMODRAFT_236400"/>
<dbReference type="PROSITE" id="PS51892">
    <property type="entry name" value="SUBTILASE"/>
    <property type="match status" value="1"/>
</dbReference>
<evidence type="ECO:0000256" key="6">
    <source>
        <dbReference type="PIRSR" id="PIRSR615500-1"/>
    </source>
</evidence>
<dbReference type="InterPro" id="IPR041469">
    <property type="entry name" value="Subtilisin-like_FN3"/>
</dbReference>
<evidence type="ECO:0000259" key="8">
    <source>
        <dbReference type="Pfam" id="PF00082"/>
    </source>
</evidence>
<dbReference type="Gene3D" id="3.30.70.80">
    <property type="entry name" value="Peptidase S8 propeptide/proteinase inhibitor I9"/>
    <property type="match status" value="1"/>
</dbReference>
<feature type="domain" description="Subtilisin-like protease fibronectin type-III" evidence="10">
    <location>
        <begin position="639"/>
        <end position="751"/>
    </location>
</feature>
<evidence type="ECO:0000256" key="4">
    <source>
        <dbReference type="ARBA" id="ARBA00022801"/>
    </source>
</evidence>
<evidence type="ECO:0000259" key="9">
    <source>
        <dbReference type="Pfam" id="PF05922"/>
    </source>
</evidence>